<reference evidence="10" key="1">
    <citation type="submission" date="2021-02" db="EMBL/GenBank/DDBJ databases">
        <title>Sulfurospirillum tamanensis sp. nov.</title>
        <authorList>
            <person name="Frolova A."/>
            <person name="Merkel A."/>
            <person name="Slobodkin A."/>
        </authorList>
    </citation>
    <scope>NUCLEOTIDE SEQUENCE</scope>
    <source>
        <strain evidence="10">T05b</strain>
    </source>
</reference>
<evidence type="ECO:0000256" key="7">
    <source>
        <dbReference type="ARBA" id="ARBA00023136"/>
    </source>
</evidence>
<protein>
    <submittedName>
        <fullName evidence="10">Cation:proton antiporter</fullName>
    </submittedName>
</protein>
<dbReference type="Pfam" id="PF00999">
    <property type="entry name" value="Na_H_Exchanger"/>
    <property type="match status" value="1"/>
</dbReference>
<dbReference type="PANTHER" id="PTHR43562:SF1">
    <property type="entry name" value="NA(+)_H(+) ANTIPORTER YJBQ-RELATED"/>
    <property type="match status" value="1"/>
</dbReference>
<feature type="transmembrane region" description="Helical" evidence="8">
    <location>
        <begin position="285"/>
        <end position="305"/>
    </location>
</feature>
<feature type="transmembrane region" description="Helical" evidence="8">
    <location>
        <begin position="326"/>
        <end position="346"/>
    </location>
</feature>
<gene>
    <name evidence="10" type="ORF">JWV37_06660</name>
</gene>
<proteinExistence type="predicted"/>
<feature type="transmembrane region" description="Helical" evidence="8">
    <location>
        <begin position="352"/>
        <end position="375"/>
    </location>
</feature>
<feature type="domain" description="Cation/H+ exchanger transmembrane" evidence="9">
    <location>
        <begin position="12"/>
        <end position="373"/>
    </location>
</feature>
<dbReference type="InterPro" id="IPR038770">
    <property type="entry name" value="Na+/solute_symporter_sf"/>
</dbReference>
<evidence type="ECO:0000256" key="6">
    <source>
        <dbReference type="ARBA" id="ARBA00023065"/>
    </source>
</evidence>
<feature type="transmembrane region" description="Helical" evidence="8">
    <location>
        <begin position="261"/>
        <end position="279"/>
    </location>
</feature>
<keyword evidence="5 8" id="KW-1133">Transmembrane helix</keyword>
<feature type="transmembrane region" description="Helical" evidence="8">
    <location>
        <begin position="57"/>
        <end position="75"/>
    </location>
</feature>
<feature type="transmembrane region" description="Helical" evidence="8">
    <location>
        <begin position="33"/>
        <end position="51"/>
    </location>
</feature>
<keyword evidence="2" id="KW-0813">Transport</keyword>
<keyword evidence="3" id="KW-0050">Antiport</keyword>
<evidence type="ECO:0000313" key="11">
    <source>
        <dbReference type="Proteomes" id="UP000703590"/>
    </source>
</evidence>
<feature type="transmembrane region" description="Helical" evidence="8">
    <location>
        <begin position="173"/>
        <end position="197"/>
    </location>
</feature>
<dbReference type="InterPro" id="IPR006153">
    <property type="entry name" value="Cation/H_exchanger_TM"/>
</dbReference>
<dbReference type="RefSeq" id="WP_205459005.1">
    <property type="nucleotide sequence ID" value="NZ_JAFHKK010000012.1"/>
</dbReference>
<evidence type="ECO:0000256" key="4">
    <source>
        <dbReference type="ARBA" id="ARBA00022692"/>
    </source>
</evidence>
<evidence type="ECO:0000256" key="1">
    <source>
        <dbReference type="ARBA" id="ARBA00004141"/>
    </source>
</evidence>
<accession>A0ABS2WS19</accession>
<comment type="caution">
    <text evidence="10">The sequence shown here is derived from an EMBL/GenBank/DDBJ whole genome shotgun (WGS) entry which is preliminary data.</text>
</comment>
<keyword evidence="4 8" id="KW-0812">Transmembrane</keyword>
<dbReference type="EMBL" id="JAFHKK010000012">
    <property type="protein sequence ID" value="MBN2964454.1"/>
    <property type="molecule type" value="Genomic_DNA"/>
</dbReference>
<evidence type="ECO:0000256" key="2">
    <source>
        <dbReference type="ARBA" id="ARBA00022448"/>
    </source>
</evidence>
<comment type="subcellular location">
    <subcellularLocation>
        <location evidence="1">Membrane</location>
        <topology evidence="1">Multi-pass membrane protein</topology>
    </subcellularLocation>
</comment>
<keyword evidence="7 8" id="KW-0472">Membrane</keyword>
<feature type="transmembrane region" description="Helical" evidence="8">
    <location>
        <begin position="87"/>
        <end position="118"/>
    </location>
</feature>
<keyword evidence="11" id="KW-1185">Reference proteome</keyword>
<evidence type="ECO:0000256" key="8">
    <source>
        <dbReference type="SAM" id="Phobius"/>
    </source>
</evidence>
<feature type="transmembrane region" description="Helical" evidence="8">
    <location>
        <begin position="138"/>
        <end position="161"/>
    </location>
</feature>
<dbReference type="Gene3D" id="1.20.1530.20">
    <property type="match status" value="1"/>
</dbReference>
<feature type="transmembrane region" description="Helical" evidence="8">
    <location>
        <begin position="217"/>
        <end position="249"/>
    </location>
</feature>
<feature type="transmembrane region" description="Helical" evidence="8">
    <location>
        <begin position="6"/>
        <end position="21"/>
    </location>
</feature>
<reference evidence="10" key="2">
    <citation type="submission" date="2021-02" db="EMBL/GenBank/DDBJ databases">
        <authorList>
            <person name="Merkel A.Y."/>
        </authorList>
    </citation>
    <scope>NUCLEOTIDE SEQUENCE</scope>
    <source>
        <strain evidence="10">T05b</strain>
    </source>
</reference>
<name>A0ABS2WS19_9BACT</name>
<organism evidence="10 11">
    <name type="scientific">Sulfurospirillum tamanense</name>
    <dbReference type="NCBI Taxonomy" id="2813362"/>
    <lineage>
        <taxon>Bacteria</taxon>
        <taxon>Pseudomonadati</taxon>
        <taxon>Campylobacterota</taxon>
        <taxon>Epsilonproteobacteria</taxon>
        <taxon>Campylobacterales</taxon>
        <taxon>Sulfurospirillaceae</taxon>
        <taxon>Sulfurospirillum</taxon>
    </lineage>
</organism>
<keyword evidence="6" id="KW-0406">Ion transport</keyword>
<evidence type="ECO:0000256" key="3">
    <source>
        <dbReference type="ARBA" id="ARBA00022449"/>
    </source>
</evidence>
<dbReference type="PANTHER" id="PTHR43562">
    <property type="entry name" value="NAPA-TYPE SODIUM/HYDROGEN ANTIPORTER"/>
    <property type="match status" value="1"/>
</dbReference>
<dbReference type="Proteomes" id="UP000703590">
    <property type="component" value="Unassembled WGS sequence"/>
</dbReference>
<evidence type="ECO:0000256" key="5">
    <source>
        <dbReference type="ARBA" id="ARBA00022989"/>
    </source>
</evidence>
<evidence type="ECO:0000259" key="9">
    <source>
        <dbReference type="Pfam" id="PF00999"/>
    </source>
</evidence>
<evidence type="ECO:0000313" key="10">
    <source>
        <dbReference type="EMBL" id="MBN2964454.1"/>
    </source>
</evidence>
<sequence length="383" mass="43142">MNELSILITVAVIIFTSPYLSKMFKMPIPSVEIILGMLAGYYGFISDYYLFELVAEIGFFYLMFLAGVEVNLRVFVRTDKALIKKGLVYVCLLYFFSFCFTLYMGYSMLMMVILPLLSIGLILTLYKEYGKDQPWLNLAMFVGIMGELVSIALLTFTGAILEFGIGAQLYMSLVYLVGFLALIIILFQGLQVLFWWFPQLKIFLMPHYDKDEKDIRLSMSVFIVMIAIMIFLRLEIAFGAFIAGAFIATFFEHKKELPHKLSSFGFGFLVPTFFIYIGSTFPLNALQMEGVVTTAATITLAMLVVRQLSSIAFWKHLGAKKSCLLALSHSMPLTLLIAVATIAFKSRTISETLYYALILTSLAEVIIAMLGIKLLHVVGKIKK</sequence>